<evidence type="ECO:0000313" key="4">
    <source>
        <dbReference type="EMBL" id="GMI50308.1"/>
    </source>
</evidence>
<organism evidence="4 5">
    <name type="scientific">Tetraparma gracilis</name>
    <dbReference type="NCBI Taxonomy" id="2962635"/>
    <lineage>
        <taxon>Eukaryota</taxon>
        <taxon>Sar</taxon>
        <taxon>Stramenopiles</taxon>
        <taxon>Ochrophyta</taxon>
        <taxon>Bolidophyceae</taxon>
        <taxon>Parmales</taxon>
        <taxon>Triparmaceae</taxon>
        <taxon>Tetraparma</taxon>
    </lineage>
</organism>
<accession>A0ABQ6NA19</accession>
<protein>
    <submittedName>
        <fullName evidence="4">Uncharacterized protein</fullName>
    </submittedName>
</protein>
<evidence type="ECO:0000313" key="5">
    <source>
        <dbReference type="Proteomes" id="UP001165060"/>
    </source>
</evidence>
<keyword evidence="5" id="KW-1185">Reference proteome</keyword>
<dbReference type="InterPro" id="IPR011989">
    <property type="entry name" value="ARM-like"/>
</dbReference>
<feature type="region of interest" description="Disordered" evidence="3">
    <location>
        <begin position="770"/>
        <end position="790"/>
    </location>
</feature>
<evidence type="ECO:0000256" key="2">
    <source>
        <dbReference type="ARBA" id="ARBA00022737"/>
    </source>
</evidence>
<dbReference type="Gene3D" id="1.25.10.10">
    <property type="entry name" value="Leucine-rich Repeat Variant"/>
    <property type="match status" value="1"/>
</dbReference>
<evidence type="ECO:0000256" key="1">
    <source>
        <dbReference type="ARBA" id="ARBA00005462"/>
    </source>
</evidence>
<dbReference type="SUPFAM" id="SSF48371">
    <property type="entry name" value="ARM repeat"/>
    <property type="match status" value="1"/>
</dbReference>
<evidence type="ECO:0000256" key="3">
    <source>
        <dbReference type="SAM" id="MobiDB-lite"/>
    </source>
</evidence>
<keyword evidence="2" id="KW-0677">Repeat</keyword>
<feature type="region of interest" description="Disordered" evidence="3">
    <location>
        <begin position="449"/>
        <end position="476"/>
    </location>
</feature>
<dbReference type="PANTHER" id="PTHR47249">
    <property type="entry name" value="VACUOLAR PROTEIN 8"/>
    <property type="match status" value="1"/>
</dbReference>
<dbReference type="InterPro" id="IPR016024">
    <property type="entry name" value="ARM-type_fold"/>
</dbReference>
<sequence length="960" mass="102886">MANLEQLAQRLQSESEPERLAAVTELATQADQRNVDDEVHIPMMRQEGLMAAVVKISKADGEAAQAQAFMAVNGIARAAANKRPLLAFSGLLDSAISTTKTSTGLARQWACTALWNISTASSSHHDMASNAPLFSTLVALAKDESAGKARTNAITCIANIAGSASTAPILLGADILPTMMGVVRKAGPDLSKWGEGNSSESWALIFLMNIAQADAAVPVLRVKKIYDLLAPLATQDDSKALDACATLAFVVGGEEDGPIFELLKRSPAATGQLVDLLKNTLNLLGDDVGYDYGVYPLHSSLNAVKVLSRSDGFKGYLLSKSVLALLHRELAEFVEDRGGGDAGGGGKDFECASIAVEALRELLFPPTSSSSSAAADLEYALSTVATYSDSSLTPLLALLSAFIKKATAAVGTAFYDPSPAIVAAEALMARLNTAKATAAIEKTKSKWKGVVARRNSRGLSGKPPSEPEKKEESQADATLAEQLRDTQRLLQEQQEKEKLRRAAETKALADLMASQDAASRDEAAHLAKVQGTKDDAREDATQKQLNMIMAMMADLKGVVVEQTTQLLDGQALIIKMSADTQQLVEKSTSKLCKTIFEATEVSTPTSFVILPYELPNPDAPVSEAEQKKILKKAESWVGTVTSLAGEGTGLIENPASYAKSFFGSVFKSKMKKAKASMVEKTLFLYLVDEYTGKPVYDKTGVYPVRIETKSELVDKYLPMMRVGMQVAVVANGAAALARMFCPFMPVVPASLMAKADGFVGSLDKASNVADNSSVQQHVESGDGGGGAKRGGELRDFEDFLKKHDASQKFAGLRRVCNEATGDAIWVSEDSARDIEQGLSPGEVSPPPPPPPQGAAVPSVIAGDVDASVLARVETRFDDIAREMDVLKKILLQQSETINTQSETIMSQAGVIEELREQHAGVIEGLREQRSEELKELFEENNQVLRKLFALRLHEEVQEFR</sequence>
<dbReference type="InterPro" id="IPR045156">
    <property type="entry name" value="Vac8"/>
</dbReference>
<comment type="similarity">
    <text evidence="1">Belongs to the beta-catenin family.</text>
</comment>
<comment type="caution">
    <text evidence="4">The sequence shown here is derived from an EMBL/GenBank/DDBJ whole genome shotgun (WGS) entry which is preliminary data.</text>
</comment>
<dbReference type="PANTHER" id="PTHR47249:SF1">
    <property type="entry name" value="VACUOLAR PROTEIN 8"/>
    <property type="match status" value="1"/>
</dbReference>
<dbReference type="EMBL" id="BRYB01006499">
    <property type="protein sequence ID" value="GMI50308.1"/>
    <property type="molecule type" value="Genomic_DNA"/>
</dbReference>
<gene>
    <name evidence="4" type="ORF">TeGR_g10507</name>
</gene>
<proteinExistence type="inferred from homology"/>
<dbReference type="Proteomes" id="UP001165060">
    <property type="component" value="Unassembled WGS sequence"/>
</dbReference>
<reference evidence="4 5" key="1">
    <citation type="journal article" date="2023" name="Commun. Biol.">
        <title>Genome analysis of Parmales, the sister group of diatoms, reveals the evolutionary specialization of diatoms from phago-mixotrophs to photoautotrophs.</title>
        <authorList>
            <person name="Ban H."/>
            <person name="Sato S."/>
            <person name="Yoshikawa S."/>
            <person name="Yamada K."/>
            <person name="Nakamura Y."/>
            <person name="Ichinomiya M."/>
            <person name="Sato N."/>
            <person name="Blanc-Mathieu R."/>
            <person name="Endo H."/>
            <person name="Kuwata A."/>
            <person name="Ogata H."/>
        </authorList>
    </citation>
    <scope>NUCLEOTIDE SEQUENCE [LARGE SCALE GENOMIC DNA]</scope>
</reference>
<name>A0ABQ6NA19_9STRA</name>